<evidence type="ECO:0000313" key="3">
    <source>
        <dbReference type="Proteomes" id="UP000199555"/>
    </source>
</evidence>
<gene>
    <name evidence="2" type="ORF">SAMN04487971_107172</name>
</gene>
<accession>A0A1G9I7A7</accession>
<dbReference type="AlphaFoldDB" id="A0A1G9I7A7"/>
<evidence type="ECO:0000313" key="2">
    <source>
        <dbReference type="EMBL" id="SDL21131.1"/>
    </source>
</evidence>
<feature type="compositionally biased region" description="Pro residues" evidence="1">
    <location>
        <begin position="70"/>
        <end position="79"/>
    </location>
</feature>
<dbReference type="EMBL" id="FNGE01000007">
    <property type="protein sequence ID" value="SDL21131.1"/>
    <property type="molecule type" value="Genomic_DNA"/>
</dbReference>
<protein>
    <submittedName>
        <fullName evidence="2">Uncharacterized protein</fullName>
    </submittedName>
</protein>
<dbReference type="STRING" id="525640.SAMN04487971_107172"/>
<proteinExistence type="predicted"/>
<name>A0A1G9I7A7_9RHOB</name>
<keyword evidence="3" id="KW-1185">Reference proteome</keyword>
<feature type="region of interest" description="Disordered" evidence="1">
    <location>
        <begin position="1"/>
        <end position="171"/>
    </location>
</feature>
<organism evidence="2 3">
    <name type="scientific">Paracoccus chinensis</name>
    <dbReference type="NCBI Taxonomy" id="525640"/>
    <lineage>
        <taxon>Bacteria</taxon>
        <taxon>Pseudomonadati</taxon>
        <taxon>Pseudomonadota</taxon>
        <taxon>Alphaproteobacteria</taxon>
        <taxon>Rhodobacterales</taxon>
        <taxon>Paracoccaceae</taxon>
        <taxon>Paracoccus</taxon>
    </lineage>
</organism>
<dbReference type="Proteomes" id="UP000199555">
    <property type="component" value="Unassembled WGS sequence"/>
</dbReference>
<evidence type="ECO:0000256" key="1">
    <source>
        <dbReference type="SAM" id="MobiDB-lite"/>
    </source>
</evidence>
<feature type="compositionally biased region" description="Low complexity" evidence="1">
    <location>
        <begin position="204"/>
        <end position="214"/>
    </location>
</feature>
<feature type="region of interest" description="Disordered" evidence="1">
    <location>
        <begin position="191"/>
        <end position="214"/>
    </location>
</feature>
<reference evidence="3" key="1">
    <citation type="submission" date="2016-10" db="EMBL/GenBank/DDBJ databases">
        <authorList>
            <person name="Varghese N."/>
            <person name="Submissions S."/>
        </authorList>
    </citation>
    <scope>NUCLEOTIDE SEQUENCE [LARGE SCALE GENOMIC DNA]</scope>
    <source>
        <strain evidence="3">CGMCC 1.7655</strain>
    </source>
</reference>
<sequence>MFLERLLDRALAPPAIENAPSAAAELDHPPWGQMTPEPVNEPAEVEEELAEPSTPPSRPTAIRQARATTPVPPLGPPVPADSLPQTAVPRPPPAAARHEPQPPGAVPTAARPELPRASRAANPLTAGFGPSAPPLAQQRTVPGPTPSFISPPLVHAAPASPRATPVPAAQVQEAETVEIHLEIGRIDLVGALPAGPAPRPGPSSSPAARPGPLLSLGDYLAARRGELG</sequence>